<dbReference type="Proteomes" id="UP001199319">
    <property type="component" value="Unassembled WGS sequence"/>
</dbReference>
<evidence type="ECO:0000259" key="1">
    <source>
        <dbReference type="Pfam" id="PF12957"/>
    </source>
</evidence>
<comment type="caution">
    <text evidence="3">The sequence shown here is derived from an EMBL/GenBank/DDBJ whole genome shotgun (WGS) entry which is preliminary data.</text>
</comment>
<keyword evidence="4" id="KW-1185">Reference proteome</keyword>
<evidence type="ECO:0000313" key="3">
    <source>
        <dbReference type="EMBL" id="MCC2127960.1"/>
    </source>
</evidence>
<evidence type="ECO:0000313" key="4">
    <source>
        <dbReference type="Proteomes" id="UP001199319"/>
    </source>
</evidence>
<dbReference type="EMBL" id="JAJEPW010000001">
    <property type="protein sequence ID" value="MCC2127960.1"/>
    <property type="molecule type" value="Genomic_DNA"/>
</dbReference>
<evidence type="ECO:0000259" key="2">
    <source>
        <dbReference type="Pfam" id="PF14191"/>
    </source>
</evidence>
<gene>
    <name evidence="3" type="ORF">LKD37_00240</name>
</gene>
<dbReference type="Pfam" id="PF14191">
    <property type="entry name" value="YodL"/>
    <property type="match status" value="1"/>
</dbReference>
<proteinExistence type="predicted"/>
<sequence length="351" mass="40375">MNIRVYQVNMSRDPNHIAFMNYESLPKFQGSSEIDSSVYDKVFEGDVNCTNLEEVYQMFNLNHPAGYKARSLSVSDVVEVIQEDGTRDFHFCDSFGFRKVAFEPDKCEISERFCSGEEKDTVSVLLVQAGKYPKLIEIKDSLEAMQALVGGDIEEYMPFEDEVAIICNEEGKMIGLPLNRAIYSEEKVDMRYDEMAQKFREAEKSGQHLNGYIVFTEDSFTEKYPLESRTYIVSSDNKAYRPNMSGYSVFGTSLDGTDKNVRLDAYMAAEKGGKDGWKIERCYIKEREMIEIIAGDFFICYAPISSEKFLSLTPDLEKKYAEKFRYPETFVRTDDGIKAIPYKPKTKDFER</sequence>
<dbReference type="AlphaFoldDB" id="A0AAE3ACM8"/>
<reference evidence="3" key="1">
    <citation type="submission" date="2021-10" db="EMBL/GenBank/DDBJ databases">
        <title>Anaerobic single-cell dispensing facilitates the cultivation of human gut bacteria.</title>
        <authorList>
            <person name="Afrizal A."/>
        </authorList>
    </citation>
    <scope>NUCLEOTIDE SEQUENCE</scope>
    <source>
        <strain evidence="3">CLA-AA-H272</strain>
    </source>
</reference>
<dbReference type="RefSeq" id="WP_302927505.1">
    <property type="nucleotide sequence ID" value="NZ_JAJEPW010000001.1"/>
</dbReference>
<accession>A0AAE3ACM8</accession>
<feature type="domain" description="YodL-like" evidence="2">
    <location>
        <begin position="3"/>
        <end position="102"/>
    </location>
</feature>
<feature type="domain" description="DUF3846" evidence="1">
    <location>
        <begin position="123"/>
        <end position="198"/>
    </location>
</feature>
<dbReference type="InterPro" id="IPR025923">
    <property type="entry name" value="YodL-like_dom"/>
</dbReference>
<dbReference type="Pfam" id="PF12957">
    <property type="entry name" value="DUF3846"/>
    <property type="match status" value="1"/>
</dbReference>
<name>A0AAE3ACM8_9FIRM</name>
<protein>
    <submittedName>
        <fullName evidence="3">DUF3846 domain-containing protein</fullName>
    </submittedName>
</protein>
<organism evidence="3 4">
    <name type="scientific">Brotocaccenecus cirricatena</name>
    <dbReference type="NCBI Taxonomy" id="3064195"/>
    <lineage>
        <taxon>Bacteria</taxon>
        <taxon>Bacillati</taxon>
        <taxon>Bacillota</taxon>
        <taxon>Clostridia</taxon>
        <taxon>Eubacteriales</taxon>
        <taxon>Oscillospiraceae</taxon>
        <taxon>Brotocaccenecus</taxon>
    </lineage>
</organism>
<dbReference type="InterPro" id="IPR024559">
    <property type="entry name" value="DUF3846"/>
</dbReference>